<dbReference type="CDD" id="cd03244">
    <property type="entry name" value="ABCC_MRP_domain2"/>
    <property type="match status" value="1"/>
</dbReference>
<dbReference type="SUPFAM" id="SSF90123">
    <property type="entry name" value="ABC transporter transmembrane region"/>
    <property type="match status" value="2"/>
</dbReference>
<dbReference type="Gene3D" id="3.40.50.300">
    <property type="entry name" value="P-loop containing nucleotide triphosphate hydrolases"/>
    <property type="match status" value="2"/>
</dbReference>
<feature type="region of interest" description="Disordered" evidence="10">
    <location>
        <begin position="740"/>
        <end position="761"/>
    </location>
</feature>
<dbReference type="PROSITE" id="PS50929">
    <property type="entry name" value="ABC_TM1F"/>
    <property type="match status" value="2"/>
</dbReference>
<dbReference type="InterPro" id="IPR011527">
    <property type="entry name" value="ABC1_TM_dom"/>
</dbReference>
<feature type="transmembrane region" description="Helical" evidence="11">
    <location>
        <begin position="1040"/>
        <end position="1057"/>
    </location>
</feature>
<dbReference type="EMBL" id="CACVBS010000056">
    <property type="protein sequence ID" value="CAA7266731.1"/>
    <property type="molecule type" value="Genomic_DNA"/>
</dbReference>
<dbReference type="FunFam" id="1.20.1560.10:FF:000061">
    <property type="entry name" value="ATP-binding cassette transporter YOR1"/>
    <property type="match status" value="1"/>
</dbReference>
<evidence type="ECO:0000256" key="7">
    <source>
        <dbReference type="ARBA" id="ARBA00022989"/>
    </source>
</evidence>
<evidence type="ECO:0000256" key="6">
    <source>
        <dbReference type="ARBA" id="ARBA00022840"/>
    </source>
</evidence>
<keyword evidence="9 11" id="KW-0472">Membrane</keyword>
<dbReference type="PROSITE" id="PS50893">
    <property type="entry name" value="ABC_TRANSPORTER_2"/>
    <property type="match status" value="2"/>
</dbReference>
<dbReference type="GO" id="GO:0140359">
    <property type="term" value="F:ABC-type transporter activity"/>
    <property type="evidence" value="ECO:0007669"/>
    <property type="project" value="InterPro"/>
</dbReference>
<evidence type="ECO:0008006" key="16">
    <source>
        <dbReference type="Google" id="ProtNLM"/>
    </source>
</evidence>
<feature type="transmembrane region" description="Helical" evidence="11">
    <location>
        <begin position="1014"/>
        <end position="1034"/>
    </location>
</feature>
<evidence type="ECO:0000256" key="2">
    <source>
        <dbReference type="ARBA" id="ARBA00009726"/>
    </source>
</evidence>
<feature type="domain" description="ABC transmembrane type-1" evidence="13">
    <location>
        <begin position="176"/>
        <end position="463"/>
    </location>
</feature>
<evidence type="ECO:0000256" key="4">
    <source>
        <dbReference type="ARBA" id="ARBA00022692"/>
    </source>
</evidence>
<feature type="transmembrane region" description="Helical" evidence="11">
    <location>
        <begin position="435"/>
        <end position="458"/>
    </location>
</feature>
<feature type="transmembrane region" description="Helical" evidence="11">
    <location>
        <begin position="308"/>
        <end position="334"/>
    </location>
</feature>
<dbReference type="OrthoDB" id="6500128at2759"/>
<dbReference type="InterPro" id="IPR003593">
    <property type="entry name" value="AAA+_ATPase"/>
</dbReference>
<keyword evidence="5" id="KW-0547">Nucleotide-binding</keyword>
<dbReference type="GO" id="GO:0016020">
    <property type="term" value="C:membrane"/>
    <property type="evidence" value="ECO:0007669"/>
    <property type="project" value="UniProtKB-SubCell"/>
</dbReference>
<evidence type="ECO:0000256" key="11">
    <source>
        <dbReference type="SAM" id="Phobius"/>
    </source>
</evidence>
<dbReference type="FunFam" id="3.40.50.300:FF:000565">
    <property type="entry name" value="ABC bile acid transporter"/>
    <property type="match status" value="1"/>
</dbReference>
<evidence type="ECO:0000256" key="5">
    <source>
        <dbReference type="ARBA" id="ARBA00022741"/>
    </source>
</evidence>
<dbReference type="Pfam" id="PF00005">
    <property type="entry name" value="ABC_tran"/>
    <property type="match status" value="2"/>
</dbReference>
<evidence type="ECO:0000313" key="15">
    <source>
        <dbReference type="Proteomes" id="UP000467700"/>
    </source>
</evidence>
<keyword evidence="3" id="KW-0813">Transport</keyword>
<gene>
    <name evidence="14" type="ORF">AAE3_LOCUS8925</name>
</gene>
<evidence type="ECO:0000256" key="8">
    <source>
        <dbReference type="ARBA" id="ARBA00023026"/>
    </source>
</evidence>
<dbReference type="CDD" id="cd18597">
    <property type="entry name" value="ABC_6TM_YOR1_D1_like"/>
    <property type="match status" value="1"/>
</dbReference>
<evidence type="ECO:0000256" key="10">
    <source>
        <dbReference type="SAM" id="MobiDB-lite"/>
    </source>
</evidence>
<comment type="subcellular location">
    <subcellularLocation>
        <location evidence="1">Membrane</location>
        <topology evidence="1">Multi-pass membrane protein</topology>
    </subcellularLocation>
</comment>
<dbReference type="FunFam" id="1.20.1560.10:FF:000010">
    <property type="entry name" value="Multidrug resistance-associated ABC transporter"/>
    <property type="match status" value="1"/>
</dbReference>
<dbReference type="InterPro" id="IPR050173">
    <property type="entry name" value="ABC_transporter_C-like"/>
</dbReference>
<evidence type="ECO:0000259" key="12">
    <source>
        <dbReference type="PROSITE" id="PS50893"/>
    </source>
</evidence>
<dbReference type="InterPro" id="IPR003439">
    <property type="entry name" value="ABC_transporter-like_ATP-bd"/>
</dbReference>
<evidence type="ECO:0000259" key="13">
    <source>
        <dbReference type="PROSITE" id="PS50929"/>
    </source>
</evidence>
<sequence length="1370" mass="152131">MSALAKKPSEETLKAGRDAPTLGYGPTPWYLRVPFASRKAPPPNKLGLDGEPPMIPEASANFFSLLTFQWMTPLMSLGYARPLEESDLYRLPDSSSASYIGDLIVQSFERRRKTAEEYNERLTSGQISPPKWKVLWWSFLGNSEGREKHWRNVDRKKYPSLVLAMNDSVKYRFWSAGILKLFADTLTITSPLLVQAIVNFASNSYATRSNPEDAPPIWKGIAMIIGLVLMQAISSLCTHHSWYRAMASGVLVRGGLISAIYSRAFTLSSRARVTLTSGQLVTYIAADVSRIDTASGLAHSTWTAPIQIVISLVILLVNLGPSALIGFSVLLLGIPVQSYVMKKSYVARSDSMQYTDKRVKLTHELLGGIRVIKYFAWEEAFLKALNNLRKMEMKHIRKLLLFRAGNNAVAMSFPVLATVLAFISYTLLGHALEPGIIFSSLTLFQLLRTPVMLLPIALSSVTDAYNATCRIYNVFVAETMDDTRTIKDSAPNGILVDNASFTWESPQQTSDKSYQKTSKGEKAIMKAAEDDFERERRVFSVEGINIQVPRGRLCAIVGPVGSGKSSLFQGLVGEMRKTQGSITFGGSVSYCPQSAWIQTGTIRENICFGKPFNSVRYWKAIHDACLEIDLDLLPNGDMTHIGEKGVSLSGGQKQRINICRSIYANADVQLFDDPLSALDAHNSTRILVTHALHFLPQADFIITMDHGRISQQGTYDELIADKEGAFAKMIVDYEHARSQEEDEELEASSKNPAPKVNSDPQASDLMQVEERKIGTVKGDVYAFYFKAGKGPALVPLICVSLVLVQAVNVMSSYWLLYWQERKWPEPLGFYIGVYSALGGMQALVSFFYGSLFAVFAYLASRELHRASILRIMHAPMSFFETTPLGRITNRFSKDMDFVDNYLGDACSSALNSFATILGAIVLISAIFPWFLIAVALLFVCYFYFSLFYRASARELNRIILVSHFSESLSGLTTIKAYGESGRFLDDNKQLVDTGNRAYWLTVANQRWLAVRLDAFGVLLTLTVAVLSVATRFSLSPSKMGIMLSFILSIQYSLSLVVRQAALAENMMNSVERISHYANNIEPEAVKGSSEKEAPDVWPSKGRIDISDVQLAYRPGLPMVLKGLTMQIRAGEKVGIVGRTGAGKSSIIVALYRLVELSAGSIMIDGADISKLDLTVLRSSIAVIPQEAVLFLGSVRTNLDPFGQYDDAHLWDALHRSHLAKNFSQELEKDEMARVLPPRGILDCAIENEGSNLSLGERSLISLARALVKKSRILVLDEATASVDYETDRKIQETIAEEFREQTILCIAHRLNTIIGYDRVCVMDAGRIVEFDTPANLYNQQGIFRSMCEQSAISLDNIITAQERKNRYNQA</sequence>
<feature type="transmembrane region" description="Helical" evidence="11">
    <location>
        <begin position="400"/>
        <end position="423"/>
    </location>
</feature>
<evidence type="ECO:0000313" key="14">
    <source>
        <dbReference type="EMBL" id="CAA7266731.1"/>
    </source>
</evidence>
<dbReference type="Proteomes" id="UP000467700">
    <property type="component" value="Unassembled WGS sequence"/>
</dbReference>
<feature type="transmembrane region" description="Helical" evidence="11">
    <location>
        <begin position="901"/>
        <end position="923"/>
    </location>
</feature>
<feature type="domain" description="ABC transmembrane type-1" evidence="13">
    <location>
        <begin position="796"/>
        <end position="1065"/>
    </location>
</feature>
<protein>
    <recommendedName>
        <fullName evidence="16">P-loop containing nucleoside triphosphate hydrolase protein</fullName>
    </recommendedName>
</protein>
<proteinExistence type="inferred from homology"/>
<name>A0A8S0XW18_CYCAE</name>
<comment type="caution">
    <text evidence="14">The sequence shown here is derived from an EMBL/GenBank/DDBJ whole genome shotgun (WGS) entry which is preliminary data.</text>
</comment>
<feature type="transmembrane region" description="Helical" evidence="11">
    <location>
        <begin position="929"/>
        <end position="948"/>
    </location>
</feature>
<dbReference type="PANTHER" id="PTHR24223:SF456">
    <property type="entry name" value="MULTIDRUG RESISTANCE-ASSOCIATED PROTEIN LETHAL(2)03659"/>
    <property type="match status" value="1"/>
</dbReference>
<dbReference type="PROSITE" id="PS00211">
    <property type="entry name" value="ABC_TRANSPORTER_1"/>
    <property type="match status" value="2"/>
</dbReference>
<feature type="compositionally biased region" description="Basic and acidic residues" evidence="10">
    <location>
        <begin position="7"/>
        <end position="17"/>
    </location>
</feature>
<dbReference type="Gene3D" id="1.20.1560.10">
    <property type="entry name" value="ABC transporter type 1, transmembrane domain"/>
    <property type="match status" value="2"/>
</dbReference>
<feature type="domain" description="ABC transporter" evidence="12">
    <location>
        <begin position="1103"/>
        <end position="1349"/>
    </location>
</feature>
<keyword evidence="15" id="KW-1185">Reference proteome</keyword>
<comment type="similarity">
    <text evidence="2">Belongs to the ABC transporter superfamily. ABCC family. Conjugate transporter (TC 3.A.1.208) subfamily.</text>
</comment>
<dbReference type="SUPFAM" id="SSF52540">
    <property type="entry name" value="P-loop containing nucleoside triphosphate hydrolases"/>
    <property type="match status" value="2"/>
</dbReference>
<evidence type="ECO:0000256" key="9">
    <source>
        <dbReference type="ARBA" id="ARBA00023136"/>
    </source>
</evidence>
<organism evidence="14 15">
    <name type="scientific">Cyclocybe aegerita</name>
    <name type="common">Black poplar mushroom</name>
    <name type="synonym">Agrocybe aegerita</name>
    <dbReference type="NCBI Taxonomy" id="1973307"/>
    <lineage>
        <taxon>Eukaryota</taxon>
        <taxon>Fungi</taxon>
        <taxon>Dikarya</taxon>
        <taxon>Basidiomycota</taxon>
        <taxon>Agaricomycotina</taxon>
        <taxon>Agaricomycetes</taxon>
        <taxon>Agaricomycetidae</taxon>
        <taxon>Agaricales</taxon>
        <taxon>Agaricineae</taxon>
        <taxon>Bolbitiaceae</taxon>
        <taxon>Cyclocybe</taxon>
    </lineage>
</organism>
<keyword evidence="4 11" id="KW-0812">Transmembrane</keyword>
<keyword evidence="6" id="KW-0067">ATP-binding</keyword>
<dbReference type="InterPro" id="IPR027417">
    <property type="entry name" value="P-loop_NTPase"/>
</dbReference>
<dbReference type="Pfam" id="PF00664">
    <property type="entry name" value="ABC_membrane"/>
    <property type="match status" value="2"/>
</dbReference>
<dbReference type="GO" id="GO:0005524">
    <property type="term" value="F:ATP binding"/>
    <property type="evidence" value="ECO:0007669"/>
    <property type="project" value="UniProtKB-KW"/>
</dbReference>
<dbReference type="CDD" id="cd18606">
    <property type="entry name" value="ABC_6TM_YOR1_D2_like"/>
    <property type="match status" value="1"/>
</dbReference>
<feature type="region of interest" description="Disordered" evidence="10">
    <location>
        <begin position="1"/>
        <end position="20"/>
    </location>
</feature>
<keyword evidence="7 11" id="KW-1133">Transmembrane helix</keyword>
<dbReference type="FunFam" id="3.40.50.300:FF:000997">
    <property type="entry name" value="Multidrug resistance-associated protein 1"/>
    <property type="match status" value="1"/>
</dbReference>
<dbReference type="InterPro" id="IPR036640">
    <property type="entry name" value="ABC1_TM_sf"/>
</dbReference>
<feature type="transmembrane region" description="Helical" evidence="11">
    <location>
        <begin position="827"/>
        <end position="860"/>
    </location>
</feature>
<feature type="transmembrane region" description="Helical" evidence="11">
    <location>
        <begin position="793"/>
        <end position="815"/>
    </location>
</feature>
<dbReference type="InterPro" id="IPR017871">
    <property type="entry name" value="ABC_transporter-like_CS"/>
</dbReference>
<dbReference type="PANTHER" id="PTHR24223">
    <property type="entry name" value="ATP-BINDING CASSETTE SUB-FAMILY C"/>
    <property type="match status" value="1"/>
</dbReference>
<accession>A0A8S0XW18</accession>
<evidence type="ECO:0000256" key="1">
    <source>
        <dbReference type="ARBA" id="ARBA00004141"/>
    </source>
</evidence>
<keyword evidence="8" id="KW-0843">Virulence</keyword>
<dbReference type="SMART" id="SM00382">
    <property type="entry name" value="AAA"/>
    <property type="match status" value="2"/>
</dbReference>
<dbReference type="GO" id="GO:0016887">
    <property type="term" value="F:ATP hydrolysis activity"/>
    <property type="evidence" value="ECO:0007669"/>
    <property type="project" value="InterPro"/>
</dbReference>
<feature type="domain" description="ABC transporter" evidence="12">
    <location>
        <begin position="526"/>
        <end position="731"/>
    </location>
</feature>
<evidence type="ECO:0000256" key="3">
    <source>
        <dbReference type="ARBA" id="ARBA00022448"/>
    </source>
</evidence>
<reference evidence="14 15" key="1">
    <citation type="submission" date="2020-01" db="EMBL/GenBank/DDBJ databases">
        <authorList>
            <person name="Gupta K D."/>
        </authorList>
    </citation>
    <scope>NUCLEOTIDE SEQUENCE [LARGE SCALE GENOMIC DNA]</scope>
</reference>
<dbReference type="CDD" id="cd03250">
    <property type="entry name" value="ABCC_MRP_domain1"/>
    <property type="match status" value="1"/>
</dbReference>